<name>A0ABV9M462_9ENTE</name>
<dbReference type="RefSeq" id="WP_379964435.1">
    <property type="nucleotide sequence ID" value="NZ_JBHSGT010000033.1"/>
</dbReference>
<evidence type="ECO:0000313" key="2">
    <source>
        <dbReference type="Proteomes" id="UP001596026"/>
    </source>
</evidence>
<keyword evidence="2" id="KW-1185">Reference proteome</keyword>
<reference evidence="2" key="1">
    <citation type="journal article" date="2019" name="Int. J. Syst. Evol. Microbiol.">
        <title>The Global Catalogue of Microorganisms (GCM) 10K type strain sequencing project: providing services to taxonomists for standard genome sequencing and annotation.</title>
        <authorList>
            <consortium name="The Broad Institute Genomics Platform"/>
            <consortium name="The Broad Institute Genome Sequencing Center for Infectious Disease"/>
            <person name="Wu L."/>
            <person name="Ma J."/>
        </authorList>
    </citation>
    <scope>NUCLEOTIDE SEQUENCE [LARGE SCALE GENOMIC DNA]</scope>
    <source>
        <strain evidence="2">CGMCC 1.19061</strain>
    </source>
</reference>
<protein>
    <submittedName>
        <fullName evidence="1">Uncharacterized protein</fullName>
    </submittedName>
</protein>
<dbReference type="Proteomes" id="UP001596026">
    <property type="component" value="Unassembled WGS sequence"/>
</dbReference>
<evidence type="ECO:0000313" key="1">
    <source>
        <dbReference type="EMBL" id="MFC4709973.1"/>
    </source>
</evidence>
<sequence>MLISMYPKDEVPYAESYLKVINNEKKNYRIIYWNRSETKDNKFLDKEIYFNLRCPNGGSKIKKIFKIFSYARFIRKELKKPIYDKVVVLTTVPGILLWIGYT</sequence>
<comment type="caution">
    <text evidence="1">The sequence shown here is derived from an EMBL/GenBank/DDBJ whole genome shotgun (WGS) entry which is preliminary data.</text>
</comment>
<gene>
    <name evidence="1" type="ORF">ACFO3L_04930</name>
</gene>
<accession>A0ABV9M462</accession>
<organism evidence="1 2">
    <name type="scientific">Enterococcus eurekensis</name>
    <dbReference type="NCBI Taxonomy" id="1159753"/>
    <lineage>
        <taxon>Bacteria</taxon>
        <taxon>Bacillati</taxon>
        <taxon>Bacillota</taxon>
        <taxon>Bacilli</taxon>
        <taxon>Lactobacillales</taxon>
        <taxon>Enterococcaceae</taxon>
        <taxon>Enterococcus</taxon>
    </lineage>
</organism>
<proteinExistence type="predicted"/>
<dbReference type="EMBL" id="JBHSGT010000033">
    <property type="protein sequence ID" value="MFC4709973.1"/>
    <property type="molecule type" value="Genomic_DNA"/>
</dbReference>